<evidence type="ECO:0000313" key="6">
    <source>
        <dbReference type="EMBL" id="CAD9668365.1"/>
    </source>
</evidence>
<proteinExistence type="inferred from homology"/>
<name>A0A7S2REA6_9STRA</name>
<evidence type="ECO:0000256" key="4">
    <source>
        <dbReference type="ARBA" id="ARBA00023242"/>
    </source>
</evidence>
<evidence type="ECO:0000256" key="3">
    <source>
        <dbReference type="ARBA" id="ARBA00015522"/>
    </source>
</evidence>
<sequence>MVKHGTNKKRRAGRTGKTKLKNGTYRKFKPTEITNHIIREHWDPSKTPTANLKSMGLTANVNNDINSRGLTLVHKDDAGTTNNKAVEVFDIPESDIIPKKTLANRMLPMSIEDQKYVAKCMEKHGNDYLKMARDMKFNDMQHTENKLRKLGARFLLLSEGHRRVEVPSTVQHLVASHS</sequence>
<evidence type="ECO:0000256" key="5">
    <source>
        <dbReference type="SAM" id="MobiDB-lite"/>
    </source>
</evidence>
<protein>
    <recommendedName>
        <fullName evidence="3">Nucleolar protein 16</fullName>
    </recommendedName>
</protein>
<feature type="region of interest" description="Disordered" evidence="5">
    <location>
        <begin position="1"/>
        <end position="23"/>
    </location>
</feature>
<dbReference type="GO" id="GO:0005730">
    <property type="term" value="C:nucleolus"/>
    <property type="evidence" value="ECO:0007669"/>
    <property type="project" value="UniProtKB-SubCell"/>
</dbReference>
<gene>
    <name evidence="6" type="ORF">EANT1437_LOCUS6218</name>
</gene>
<dbReference type="InterPro" id="IPR019002">
    <property type="entry name" value="Ribosome_biogenesis_Nop16"/>
</dbReference>
<dbReference type="GO" id="GO:0042273">
    <property type="term" value="P:ribosomal large subunit biogenesis"/>
    <property type="evidence" value="ECO:0007669"/>
    <property type="project" value="TreeGrafter"/>
</dbReference>
<evidence type="ECO:0000256" key="2">
    <source>
        <dbReference type="ARBA" id="ARBA00008479"/>
    </source>
</evidence>
<dbReference type="PANTHER" id="PTHR13243:SF1">
    <property type="entry name" value="NUCLEOLAR PROTEIN 16"/>
    <property type="match status" value="1"/>
</dbReference>
<dbReference type="Pfam" id="PF09420">
    <property type="entry name" value="Nop16"/>
    <property type="match status" value="2"/>
</dbReference>
<dbReference type="EMBL" id="HBHI01012152">
    <property type="protein sequence ID" value="CAD9668365.1"/>
    <property type="molecule type" value="Transcribed_RNA"/>
</dbReference>
<dbReference type="AlphaFoldDB" id="A0A7S2REA6"/>
<dbReference type="PANTHER" id="PTHR13243">
    <property type="entry name" value="HSPC111 PROTEIN-RELATED"/>
    <property type="match status" value="1"/>
</dbReference>
<organism evidence="6">
    <name type="scientific">Eucampia antarctica</name>
    <dbReference type="NCBI Taxonomy" id="49252"/>
    <lineage>
        <taxon>Eukaryota</taxon>
        <taxon>Sar</taxon>
        <taxon>Stramenopiles</taxon>
        <taxon>Ochrophyta</taxon>
        <taxon>Bacillariophyta</taxon>
        <taxon>Mediophyceae</taxon>
        <taxon>Biddulphiophycidae</taxon>
        <taxon>Hemiaulales</taxon>
        <taxon>Hemiaulaceae</taxon>
        <taxon>Eucampia</taxon>
    </lineage>
</organism>
<comment type="similarity">
    <text evidence="2">Belongs to the NOP16 family.</text>
</comment>
<keyword evidence="4" id="KW-0539">Nucleus</keyword>
<accession>A0A7S2REA6</accession>
<evidence type="ECO:0000256" key="1">
    <source>
        <dbReference type="ARBA" id="ARBA00004604"/>
    </source>
</evidence>
<reference evidence="6" key="1">
    <citation type="submission" date="2021-01" db="EMBL/GenBank/DDBJ databases">
        <authorList>
            <person name="Corre E."/>
            <person name="Pelletier E."/>
            <person name="Niang G."/>
            <person name="Scheremetjew M."/>
            <person name="Finn R."/>
            <person name="Kale V."/>
            <person name="Holt S."/>
            <person name="Cochrane G."/>
            <person name="Meng A."/>
            <person name="Brown T."/>
            <person name="Cohen L."/>
        </authorList>
    </citation>
    <scope>NUCLEOTIDE SEQUENCE</scope>
    <source>
        <strain evidence="6">CCMP1452</strain>
    </source>
</reference>
<comment type="subcellular location">
    <subcellularLocation>
        <location evidence="1">Nucleus</location>
        <location evidence="1">Nucleolus</location>
    </subcellularLocation>
</comment>